<dbReference type="PANTHER" id="PTHR36303">
    <property type="entry name" value="2',3'-CYCLIC-NUCLEOTIDE 2'-PHOSPHODIESTERASE"/>
    <property type="match status" value="1"/>
</dbReference>
<sequence>VANGENLFDGAGITPKDADILQEAGVHVITGGDHIWNRREIIPYIAQNSTILRPANYPKNQPGSGTTVVELPSGIKIGVLHLQGRVFMNVQCACPFATAEEELKRLQLK</sequence>
<dbReference type="EMBL" id="UINC01085130">
    <property type="protein sequence ID" value="SVC32380.1"/>
    <property type="molecule type" value="Genomic_DNA"/>
</dbReference>
<proteinExistence type="predicted"/>
<dbReference type="PANTHER" id="PTHR36303:SF1">
    <property type="entry name" value="2',3'-CYCLIC-NUCLEOTIDE 2'-PHOSPHODIESTERASE"/>
    <property type="match status" value="1"/>
</dbReference>
<dbReference type="Gene3D" id="3.60.21.10">
    <property type="match status" value="1"/>
</dbReference>
<dbReference type="Pfam" id="PF13277">
    <property type="entry name" value="YmdB"/>
    <property type="match status" value="1"/>
</dbReference>
<evidence type="ECO:0000313" key="1">
    <source>
        <dbReference type="EMBL" id="SVC32380.1"/>
    </source>
</evidence>
<name>A0A382L6U4_9ZZZZ</name>
<protein>
    <submittedName>
        <fullName evidence="1">Uncharacterized protein</fullName>
    </submittedName>
</protein>
<dbReference type="GO" id="GO:0004113">
    <property type="term" value="F:2',3'-cyclic-nucleotide 3'-phosphodiesterase activity"/>
    <property type="evidence" value="ECO:0007669"/>
    <property type="project" value="TreeGrafter"/>
</dbReference>
<feature type="non-terminal residue" evidence="1">
    <location>
        <position position="109"/>
    </location>
</feature>
<organism evidence="1">
    <name type="scientific">marine metagenome</name>
    <dbReference type="NCBI Taxonomy" id="408172"/>
    <lineage>
        <taxon>unclassified sequences</taxon>
        <taxon>metagenomes</taxon>
        <taxon>ecological metagenomes</taxon>
    </lineage>
</organism>
<dbReference type="SUPFAM" id="SSF56300">
    <property type="entry name" value="Metallo-dependent phosphatases"/>
    <property type="match status" value="1"/>
</dbReference>
<accession>A0A382L6U4</accession>
<dbReference type="InterPro" id="IPR005235">
    <property type="entry name" value="YmdB-like"/>
</dbReference>
<reference evidence="1" key="1">
    <citation type="submission" date="2018-05" db="EMBL/GenBank/DDBJ databases">
        <authorList>
            <person name="Lanie J.A."/>
            <person name="Ng W.-L."/>
            <person name="Kazmierczak K.M."/>
            <person name="Andrzejewski T.M."/>
            <person name="Davidsen T.M."/>
            <person name="Wayne K.J."/>
            <person name="Tettelin H."/>
            <person name="Glass J.I."/>
            <person name="Rusch D."/>
            <person name="Podicherti R."/>
            <person name="Tsui H.-C.T."/>
            <person name="Winkler M.E."/>
        </authorList>
    </citation>
    <scope>NUCLEOTIDE SEQUENCE</scope>
</reference>
<feature type="non-terminal residue" evidence="1">
    <location>
        <position position="1"/>
    </location>
</feature>
<dbReference type="InterPro" id="IPR029052">
    <property type="entry name" value="Metallo-depent_PP-like"/>
</dbReference>
<dbReference type="AlphaFoldDB" id="A0A382L6U4"/>
<gene>
    <name evidence="1" type="ORF">METZ01_LOCUS285234</name>
</gene>